<dbReference type="InterPro" id="IPR000253">
    <property type="entry name" value="FHA_dom"/>
</dbReference>
<dbReference type="Gene3D" id="2.60.200.20">
    <property type="match status" value="1"/>
</dbReference>
<dbReference type="Pfam" id="PF00498">
    <property type="entry name" value="FHA"/>
    <property type="match status" value="1"/>
</dbReference>
<dbReference type="Proteomes" id="UP000785679">
    <property type="component" value="Unassembled WGS sequence"/>
</dbReference>
<dbReference type="InterPro" id="IPR008984">
    <property type="entry name" value="SMAD_FHA_dom_sf"/>
</dbReference>
<dbReference type="PANTHER" id="PTHR46210:SF1">
    <property type="entry name" value="FHA DOMAIN-CONTAINING PROTEIN"/>
    <property type="match status" value="1"/>
</dbReference>
<protein>
    <recommendedName>
        <fullName evidence="1">FHA domain-containing protein</fullName>
    </recommendedName>
</protein>
<comment type="caution">
    <text evidence="2">The sequence shown here is derived from an EMBL/GenBank/DDBJ whole genome shotgun (WGS) entry which is preliminary data.</text>
</comment>
<dbReference type="EMBL" id="RRYP01012978">
    <property type="protein sequence ID" value="TNV76776.1"/>
    <property type="molecule type" value="Genomic_DNA"/>
</dbReference>
<feature type="domain" description="FHA" evidence="1">
    <location>
        <begin position="241"/>
        <end position="287"/>
    </location>
</feature>
<proteinExistence type="predicted"/>
<dbReference type="SUPFAM" id="SSF49879">
    <property type="entry name" value="SMAD/FHA domain"/>
    <property type="match status" value="1"/>
</dbReference>
<evidence type="ECO:0000259" key="1">
    <source>
        <dbReference type="PROSITE" id="PS50006"/>
    </source>
</evidence>
<evidence type="ECO:0000313" key="2">
    <source>
        <dbReference type="EMBL" id="TNV76776.1"/>
    </source>
</evidence>
<keyword evidence="3" id="KW-1185">Reference proteome</keyword>
<dbReference type="PANTHER" id="PTHR46210">
    <property type="entry name" value="FHA DOMAIN-CONTAINING PROTEIN"/>
    <property type="match status" value="1"/>
</dbReference>
<accession>A0A8J8T084</accession>
<gene>
    <name evidence="2" type="ORF">FGO68_gene17418</name>
</gene>
<dbReference type="InterPro" id="IPR013083">
    <property type="entry name" value="Znf_RING/FYVE/PHD"/>
</dbReference>
<reference evidence="2" key="1">
    <citation type="submission" date="2019-06" db="EMBL/GenBank/DDBJ databases">
        <authorList>
            <person name="Zheng W."/>
        </authorList>
    </citation>
    <scope>NUCLEOTIDE SEQUENCE</scope>
    <source>
        <strain evidence="2">QDHG01</strain>
    </source>
</reference>
<dbReference type="PROSITE" id="PS50006">
    <property type="entry name" value="FHA_DOMAIN"/>
    <property type="match status" value="1"/>
</dbReference>
<dbReference type="SUPFAM" id="SSF57850">
    <property type="entry name" value="RING/U-box"/>
    <property type="match status" value="1"/>
</dbReference>
<evidence type="ECO:0000313" key="3">
    <source>
        <dbReference type="Proteomes" id="UP000785679"/>
    </source>
</evidence>
<dbReference type="CDD" id="cd00060">
    <property type="entry name" value="FHA"/>
    <property type="match status" value="1"/>
</dbReference>
<name>A0A8J8T084_HALGN</name>
<sequence length="319" mass="36813">MLSLCIIYTIKQYRLLIKEYCSQDALLKLDSLKENRSYRLCGSDEISSFSLKQSNAHLKFQATPRGDVKITFSDLPKDQSLWKRVNLTRLEVFNTLRIGSKVFTNTKLPYKEMVTIAHAKTYYCSICQEYMKEGDIGVGACGCRDKLQYRHLQCLRHFMFQRISVTENPKCVSIQNIQTLCQICKQHYHFLFTDTAGNLNCILDTLVPKWNQLMHAILIEQSSQLQLVSEIHMLKYQPHQISVGRDQGCNVQIIDKSISRSHCFLQFTEDEKLLIEDNSSKYGAFITSTCDFTIHPNQTVEIMVGTNILHRFSLSLISL</sequence>
<dbReference type="SMART" id="SM00240">
    <property type="entry name" value="FHA"/>
    <property type="match status" value="1"/>
</dbReference>
<dbReference type="AlphaFoldDB" id="A0A8J8T084"/>
<dbReference type="Gene3D" id="3.30.40.10">
    <property type="entry name" value="Zinc/RING finger domain, C3HC4 (zinc finger)"/>
    <property type="match status" value="1"/>
</dbReference>
<organism evidence="2 3">
    <name type="scientific">Halteria grandinella</name>
    <dbReference type="NCBI Taxonomy" id="5974"/>
    <lineage>
        <taxon>Eukaryota</taxon>
        <taxon>Sar</taxon>
        <taxon>Alveolata</taxon>
        <taxon>Ciliophora</taxon>
        <taxon>Intramacronucleata</taxon>
        <taxon>Spirotrichea</taxon>
        <taxon>Stichotrichia</taxon>
        <taxon>Sporadotrichida</taxon>
        <taxon>Halteriidae</taxon>
        <taxon>Halteria</taxon>
    </lineage>
</organism>